<feature type="region of interest" description="Disordered" evidence="1">
    <location>
        <begin position="1"/>
        <end position="36"/>
    </location>
</feature>
<feature type="compositionally biased region" description="Polar residues" evidence="1">
    <location>
        <begin position="1"/>
        <end position="22"/>
    </location>
</feature>
<reference evidence="2 3" key="1">
    <citation type="journal article" date="2023" name="Plants (Basel)">
        <title>Bridging the Gap: Combining Genomics and Transcriptomics Approaches to Understand Stylosanthes scabra, an Orphan Legume from the Brazilian Caatinga.</title>
        <authorList>
            <person name="Ferreira-Neto J.R.C."/>
            <person name="da Silva M.D."/>
            <person name="Binneck E."/>
            <person name="de Melo N.F."/>
            <person name="da Silva R.H."/>
            <person name="de Melo A.L.T.M."/>
            <person name="Pandolfi V."/>
            <person name="Bustamante F.O."/>
            <person name="Brasileiro-Vidal A.C."/>
            <person name="Benko-Iseppon A.M."/>
        </authorList>
    </citation>
    <scope>NUCLEOTIDE SEQUENCE [LARGE SCALE GENOMIC DNA]</scope>
    <source>
        <tissue evidence="2">Leaves</tissue>
    </source>
</reference>
<keyword evidence="3" id="KW-1185">Reference proteome</keyword>
<dbReference type="Proteomes" id="UP001341840">
    <property type="component" value="Unassembled WGS sequence"/>
</dbReference>
<evidence type="ECO:0000313" key="2">
    <source>
        <dbReference type="EMBL" id="MED6180603.1"/>
    </source>
</evidence>
<name>A0ABU6W9F1_9FABA</name>
<proteinExistence type="predicted"/>
<sequence>MNAGTQSAVEPNAQAMINPSQVDNKEANNDQQDDKNIIKKKRLKTSAVWNDFVETEVSKGVIKALCKYLSFEETCWKLLTKEIAYGLTKEAAHDSFPIIKFDSQSLHRT</sequence>
<feature type="compositionally biased region" description="Basic and acidic residues" evidence="1">
    <location>
        <begin position="23"/>
        <end position="36"/>
    </location>
</feature>
<protein>
    <submittedName>
        <fullName evidence="2">Uncharacterized protein</fullName>
    </submittedName>
</protein>
<dbReference type="EMBL" id="JASCZI010181271">
    <property type="protein sequence ID" value="MED6180603.1"/>
    <property type="molecule type" value="Genomic_DNA"/>
</dbReference>
<comment type="caution">
    <text evidence="2">The sequence shown here is derived from an EMBL/GenBank/DDBJ whole genome shotgun (WGS) entry which is preliminary data.</text>
</comment>
<accession>A0ABU6W9F1</accession>
<organism evidence="2 3">
    <name type="scientific">Stylosanthes scabra</name>
    <dbReference type="NCBI Taxonomy" id="79078"/>
    <lineage>
        <taxon>Eukaryota</taxon>
        <taxon>Viridiplantae</taxon>
        <taxon>Streptophyta</taxon>
        <taxon>Embryophyta</taxon>
        <taxon>Tracheophyta</taxon>
        <taxon>Spermatophyta</taxon>
        <taxon>Magnoliopsida</taxon>
        <taxon>eudicotyledons</taxon>
        <taxon>Gunneridae</taxon>
        <taxon>Pentapetalae</taxon>
        <taxon>rosids</taxon>
        <taxon>fabids</taxon>
        <taxon>Fabales</taxon>
        <taxon>Fabaceae</taxon>
        <taxon>Papilionoideae</taxon>
        <taxon>50 kb inversion clade</taxon>
        <taxon>dalbergioids sensu lato</taxon>
        <taxon>Dalbergieae</taxon>
        <taxon>Pterocarpus clade</taxon>
        <taxon>Stylosanthes</taxon>
    </lineage>
</organism>
<gene>
    <name evidence="2" type="ORF">PIB30_011639</name>
</gene>
<evidence type="ECO:0000256" key="1">
    <source>
        <dbReference type="SAM" id="MobiDB-lite"/>
    </source>
</evidence>
<evidence type="ECO:0000313" key="3">
    <source>
        <dbReference type="Proteomes" id="UP001341840"/>
    </source>
</evidence>